<dbReference type="InterPro" id="IPR036179">
    <property type="entry name" value="Ig-like_dom_sf"/>
</dbReference>
<keyword evidence="9" id="KW-1279">T cell receptor</keyword>
<dbReference type="GO" id="GO:0042101">
    <property type="term" value="C:T cell receptor complex"/>
    <property type="evidence" value="ECO:0007669"/>
    <property type="project" value="UniProtKB-KW"/>
</dbReference>
<keyword evidence="9" id="KW-0391">Immunity</keyword>
<feature type="domain" description="Ig-like" evidence="11">
    <location>
        <begin position="1"/>
        <end position="74"/>
    </location>
</feature>
<dbReference type="PANTHER" id="PTHR19339:SF5">
    <property type="entry name" value="IG-LIKE DOMAIN-CONTAINING PROTEIN"/>
    <property type="match status" value="1"/>
</dbReference>
<protein>
    <recommendedName>
        <fullName evidence="11">Ig-like domain-containing protein</fullName>
    </recommendedName>
</protein>
<feature type="coiled-coil region" evidence="10">
    <location>
        <begin position="75"/>
        <end position="188"/>
    </location>
</feature>
<dbReference type="EMBL" id="JBBHLL010000703">
    <property type="protein sequence ID" value="KAK7798399.1"/>
    <property type="molecule type" value="Genomic_DNA"/>
</dbReference>
<dbReference type="GO" id="GO:0002250">
    <property type="term" value="P:adaptive immune response"/>
    <property type="evidence" value="ECO:0007669"/>
    <property type="project" value="UniProtKB-KW"/>
</dbReference>
<keyword evidence="5" id="KW-0472">Membrane</keyword>
<proteinExistence type="predicted"/>
<keyword evidence="3" id="KW-0732">Signal</keyword>
<evidence type="ECO:0000256" key="10">
    <source>
        <dbReference type="SAM" id="Coils"/>
    </source>
</evidence>
<evidence type="ECO:0000313" key="13">
    <source>
        <dbReference type="Proteomes" id="UP001488838"/>
    </source>
</evidence>
<evidence type="ECO:0000256" key="9">
    <source>
        <dbReference type="ARBA" id="ARBA00043266"/>
    </source>
</evidence>
<comment type="subunit">
    <text evidence="8">Alpha-beta TR is a heterodimer composed of an alpha and beta chain; disulfide-linked. The alpha-beta TR is associated with the transmembrane signaling CD3 coreceptor proteins to form the TR-CD3 (TcR or TCR). The assembly of alpha-beta TR heterodimers with CD3 occurs in the endoplasmic reticulum where a single alpha-beta TR heterodimer associates with one CD3D-CD3E heterodimer, one CD3G-CD3E heterodimer and one CD247 homodimer forming a stable octameric structure. CD3D-CD3E and CD3G-CD3E heterodimers preferentially associate with TR alpha and TR beta chains, respectively. The association of the CD247 homodimer is the last step of TcR assembly in the endoplasmic reticulum and is required for transport to the cell surface.</text>
</comment>
<gene>
    <name evidence="12" type="ORF">U0070_012428</name>
</gene>
<sequence length="214" mass="24837">MTNVQWFRQNSRGSIINLFYLNPGTKEHGRLNSTFNSKERYSTLHIRDAQLEDSGTYLCAVSAQCSEPACKEVEKSAIMKALESLKQDMNNTLKEMDEKYNKKFEEMSKSMNDTLGKQEKTIKQVKETVQELKTEMEAMKKTQTENRLDMENLGKRTETTESSITNRIQEIEERISDSEDTIEKINALIKENSKSNKFSSQNIQELWNTIKKQI</sequence>
<keyword evidence="10" id="KW-0175">Coiled coil</keyword>
<keyword evidence="7" id="KW-0325">Glycoprotein</keyword>
<dbReference type="Gene3D" id="2.60.40.10">
    <property type="entry name" value="Immunoglobulins"/>
    <property type="match status" value="1"/>
</dbReference>
<evidence type="ECO:0000259" key="11">
    <source>
        <dbReference type="PROSITE" id="PS50835"/>
    </source>
</evidence>
<evidence type="ECO:0000256" key="4">
    <source>
        <dbReference type="ARBA" id="ARBA00023130"/>
    </source>
</evidence>
<dbReference type="InterPro" id="IPR007110">
    <property type="entry name" value="Ig-like_dom"/>
</dbReference>
<dbReference type="Pfam" id="PF07686">
    <property type="entry name" value="V-set"/>
    <property type="match status" value="1"/>
</dbReference>
<evidence type="ECO:0000256" key="7">
    <source>
        <dbReference type="ARBA" id="ARBA00023180"/>
    </source>
</evidence>
<dbReference type="SUPFAM" id="SSF48726">
    <property type="entry name" value="Immunoglobulin"/>
    <property type="match status" value="1"/>
</dbReference>
<organism evidence="12 13">
    <name type="scientific">Myodes glareolus</name>
    <name type="common">Bank vole</name>
    <name type="synonym">Clethrionomys glareolus</name>
    <dbReference type="NCBI Taxonomy" id="447135"/>
    <lineage>
        <taxon>Eukaryota</taxon>
        <taxon>Metazoa</taxon>
        <taxon>Chordata</taxon>
        <taxon>Craniata</taxon>
        <taxon>Vertebrata</taxon>
        <taxon>Euteleostomi</taxon>
        <taxon>Mammalia</taxon>
        <taxon>Eutheria</taxon>
        <taxon>Euarchontoglires</taxon>
        <taxon>Glires</taxon>
        <taxon>Rodentia</taxon>
        <taxon>Myomorpha</taxon>
        <taxon>Muroidea</taxon>
        <taxon>Cricetidae</taxon>
        <taxon>Arvicolinae</taxon>
        <taxon>Myodes</taxon>
    </lineage>
</organism>
<dbReference type="InterPro" id="IPR013783">
    <property type="entry name" value="Ig-like_fold"/>
</dbReference>
<evidence type="ECO:0000256" key="1">
    <source>
        <dbReference type="ARBA" id="ARBA00004236"/>
    </source>
</evidence>
<keyword evidence="13" id="KW-1185">Reference proteome</keyword>
<evidence type="ECO:0000256" key="2">
    <source>
        <dbReference type="ARBA" id="ARBA00022475"/>
    </source>
</evidence>
<evidence type="ECO:0000313" key="12">
    <source>
        <dbReference type="EMBL" id="KAK7798399.1"/>
    </source>
</evidence>
<dbReference type="PANTHER" id="PTHR19339">
    <property type="entry name" value="T CELL RECEPTOR ALPHA VARIABLE 39"/>
    <property type="match status" value="1"/>
</dbReference>
<dbReference type="Proteomes" id="UP001488838">
    <property type="component" value="Unassembled WGS sequence"/>
</dbReference>
<keyword evidence="2" id="KW-1003">Cell membrane</keyword>
<dbReference type="Gene3D" id="1.20.5.390">
    <property type="entry name" value="L1 transposable element, trimerization domain"/>
    <property type="match status" value="1"/>
</dbReference>
<evidence type="ECO:0000256" key="3">
    <source>
        <dbReference type="ARBA" id="ARBA00022729"/>
    </source>
</evidence>
<comment type="caution">
    <text evidence="12">The sequence shown here is derived from an EMBL/GenBank/DDBJ whole genome shotgun (WGS) entry which is preliminary data.</text>
</comment>
<dbReference type="InterPro" id="IPR013106">
    <property type="entry name" value="Ig_V-set"/>
</dbReference>
<keyword evidence="6" id="KW-1015">Disulfide bond</keyword>
<comment type="subcellular location">
    <subcellularLocation>
        <location evidence="1">Cell membrane</location>
    </subcellularLocation>
</comment>
<reference evidence="12 13" key="1">
    <citation type="journal article" date="2023" name="bioRxiv">
        <title>Conserved and derived expression patterns and positive selection on dental genes reveal complex evolutionary context of ever-growing rodent molars.</title>
        <authorList>
            <person name="Calamari Z.T."/>
            <person name="Song A."/>
            <person name="Cohen E."/>
            <person name="Akter M."/>
            <person name="Roy R.D."/>
            <person name="Hallikas O."/>
            <person name="Christensen M.M."/>
            <person name="Li P."/>
            <person name="Marangoni P."/>
            <person name="Jernvall J."/>
            <person name="Klein O.D."/>
        </authorList>
    </citation>
    <scope>NUCLEOTIDE SEQUENCE [LARGE SCALE GENOMIC DNA]</scope>
    <source>
        <strain evidence="12">V071</strain>
    </source>
</reference>
<keyword evidence="4" id="KW-1064">Adaptive immunity</keyword>
<dbReference type="PROSITE" id="PS50835">
    <property type="entry name" value="IG_LIKE"/>
    <property type="match status" value="1"/>
</dbReference>
<evidence type="ECO:0000256" key="6">
    <source>
        <dbReference type="ARBA" id="ARBA00023157"/>
    </source>
</evidence>
<evidence type="ECO:0000256" key="8">
    <source>
        <dbReference type="ARBA" id="ARBA00038651"/>
    </source>
</evidence>
<evidence type="ECO:0000256" key="5">
    <source>
        <dbReference type="ARBA" id="ARBA00023136"/>
    </source>
</evidence>
<dbReference type="InterPro" id="IPR051896">
    <property type="entry name" value="TCR_alpha_variable"/>
</dbReference>
<accession>A0AAW0H6M1</accession>
<dbReference type="AlphaFoldDB" id="A0AAW0H6M1"/>
<name>A0AAW0H6M1_MYOGA</name>